<dbReference type="Gene3D" id="2.40.128.680">
    <property type="match status" value="1"/>
</dbReference>
<sequence>MYLPLQNRLLSVIFSPDGAFSANFRGRKLFGNKFNPPEDVAAYIMACEEHLLDEEPAPVCNVMPVSKIMIWNTDAPCDAEEKLNTSLLWMKLNSAMSKD</sequence>
<evidence type="ECO:0000313" key="2">
    <source>
        <dbReference type="Proteomes" id="UP000281553"/>
    </source>
</evidence>
<reference evidence="1 2" key="1">
    <citation type="submission" date="2018-11" db="EMBL/GenBank/DDBJ databases">
        <authorList>
            <consortium name="Pathogen Informatics"/>
        </authorList>
    </citation>
    <scope>NUCLEOTIDE SEQUENCE [LARGE SCALE GENOMIC DNA]</scope>
</reference>
<dbReference type="AlphaFoldDB" id="A0A3P7LXW5"/>
<accession>A0A3P7LXW5</accession>
<name>A0A3P7LXW5_DIBLA</name>
<organism evidence="1 2">
    <name type="scientific">Dibothriocephalus latus</name>
    <name type="common">Fish tapeworm</name>
    <name type="synonym">Diphyllobothrium latum</name>
    <dbReference type="NCBI Taxonomy" id="60516"/>
    <lineage>
        <taxon>Eukaryota</taxon>
        <taxon>Metazoa</taxon>
        <taxon>Spiralia</taxon>
        <taxon>Lophotrochozoa</taxon>
        <taxon>Platyhelminthes</taxon>
        <taxon>Cestoda</taxon>
        <taxon>Eucestoda</taxon>
        <taxon>Diphyllobothriidea</taxon>
        <taxon>Diphyllobothriidae</taxon>
        <taxon>Dibothriocephalus</taxon>
    </lineage>
</organism>
<proteinExistence type="predicted"/>
<protein>
    <submittedName>
        <fullName evidence="1">Uncharacterized protein</fullName>
    </submittedName>
</protein>
<keyword evidence="2" id="KW-1185">Reference proteome</keyword>
<gene>
    <name evidence="1" type="ORF">DILT_LOCUS10749</name>
</gene>
<dbReference type="Proteomes" id="UP000281553">
    <property type="component" value="Unassembled WGS sequence"/>
</dbReference>
<evidence type="ECO:0000313" key="1">
    <source>
        <dbReference type="EMBL" id="VDN14918.1"/>
    </source>
</evidence>
<dbReference type="OrthoDB" id="6222486at2759"/>
<dbReference type="EMBL" id="UYRU01060783">
    <property type="protein sequence ID" value="VDN14918.1"/>
    <property type="molecule type" value="Genomic_DNA"/>
</dbReference>